<dbReference type="NCBIfam" id="TIGR00537">
    <property type="entry name" value="hemK_rel_arch"/>
    <property type="match status" value="1"/>
</dbReference>
<name>A0A497EZE1_9CREN</name>
<comment type="similarity">
    <text evidence="1">Belongs to the eukaryotic/archaeal PrmC-related family.</text>
</comment>
<dbReference type="InterPro" id="IPR007848">
    <property type="entry name" value="Small_mtfrase_dom"/>
</dbReference>
<dbReference type="InterPro" id="IPR002052">
    <property type="entry name" value="DNA_methylase_N6_adenine_CS"/>
</dbReference>
<keyword evidence="3" id="KW-0808">Transferase</keyword>
<keyword evidence="2 6" id="KW-0489">Methyltransferase</keyword>
<dbReference type="Proteomes" id="UP000268446">
    <property type="component" value="Unassembled WGS sequence"/>
</dbReference>
<dbReference type="GO" id="GO:0032259">
    <property type="term" value="P:methylation"/>
    <property type="evidence" value="ECO:0007669"/>
    <property type="project" value="UniProtKB-KW"/>
</dbReference>
<dbReference type="Pfam" id="PF05175">
    <property type="entry name" value="MTS"/>
    <property type="match status" value="1"/>
</dbReference>
<evidence type="ECO:0000313" key="7">
    <source>
        <dbReference type="Proteomes" id="UP000268446"/>
    </source>
</evidence>
<dbReference type="SUPFAM" id="SSF53335">
    <property type="entry name" value="S-adenosyl-L-methionine-dependent methyltransferases"/>
    <property type="match status" value="1"/>
</dbReference>
<evidence type="ECO:0000256" key="4">
    <source>
        <dbReference type="ARBA" id="ARBA00022691"/>
    </source>
</evidence>
<evidence type="ECO:0000259" key="5">
    <source>
        <dbReference type="Pfam" id="PF05175"/>
    </source>
</evidence>
<dbReference type="Gene3D" id="3.40.50.150">
    <property type="entry name" value="Vaccinia Virus protein VP39"/>
    <property type="match status" value="1"/>
</dbReference>
<dbReference type="CDD" id="cd02440">
    <property type="entry name" value="AdoMet_MTases"/>
    <property type="match status" value="1"/>
</dbReference>
<evidence type="ECO:0000256" key="3">
    <source>
        <dbReference type="ARBA" id="ARBA00022679"/>
    </source>
</evidence>
<dbReference type="GO" id="GO:0008757">
    <property type="term" value="F:S-adenosylmethionine-dependent methyltransferase activity"/>
    <property type="evidence" value="ECO:0007669"/>
    <property type="project" value="TreeGrafter"/>
</dbReference>
<dbReference type="PROSITE" id="PS00092">
    <property type="entry name" value="N6_MTASE"/>
    <property type="match status" value="1"/>
</dbReference>
<dbReference type="GO" id="GO:0003676">
    <property type="term" value="F:nucleic acid binding"/>
    <property type="evidence" value="ECO:0007669"/>
    <property type="project" value="InterPro"/>
</dbReference>
<dbReference type="AlphaFoldDB" id="A0A497EZE1"/>
<dbReference type="NCBIfam" id="NF011529">
    <property type="entry name" value="PRK14968.1-3"/>
    <property type="match status" value="1"/>
</dbReference>
<sequence length="205" mass="22870">MREVSFLDKNFIVFREVYEPSDDSFMLAEAIKSVASGDFELSLDVGCGCGILTLFLSEKSRFVVAVDVNPIAARNAELNVSRGGVKHKVQVLVGNLLSPFKSKPIFDLIVFNPPYLPEDEYDSLVSEKVKAAWSGGRDGRRVIDAFLSTFHQVLKPGGILMLVQSSLSNCDLTLRRLEDLGFEVEVVSVKHFFYESLYVIKAVKR</sequence>
<evidence type="ECO:0000256" key="2">
    <source>
        <dbReference type="ARBA" id="ARBA00022603"/>
    </source>
</evidence>
<dbReference type="PANTHER" id="PTHR45875:SF1">
    <property type="entry name" value="METHYLTRANSFERASE N6AMT1"/>
    <property type="match status" value="1"/>
</dbReference>
<protein>
    <submittedName>
        <fullName evidence="6">Methyltransferase</fullName>
    </submittedName>
</protein>
<proteinExistence type="inferred from homology"/>
<comment type="caution">
    <text evidence="6">The sequence shown here is derived from an EMBL/GenBank/DDBJ whole genome shotgun (WGS) entry which is preliminary data.</text>
</comment>
<dbReference type="GO" id="GO:0008276">
    <property type="term" value="F:protein methyltransferase activity"/>
    <property type="evidence" value="ECO:0007669"/>
    <property type="project" value="TreeGrafter"/>
</dbReference>
<dbReference type="InterPro" id="IPR029063">
    <property type="entry name" value="SAM-dependent_MTases_sf"/>
</dbReference>
<evidence type="ECO:0000256" key="1">
    <source>
        <dbReference type="ARBA" id="ARBA00006149"/>
    </source>
</evidence>
<organism evidence="6 7">
    <name type="scientific">Thermoproteota archaeon</name>
    <dbReference type="NCBI Taxonomy" id="2056631"/>
    <lineage>
        <taxon>Archaea</taxon>
        <taxon>Thermoproteota</taxon>
    </lineage>
</organism>
<dbReference type="GO" id="GO:0035657">
    <property type="term" value="C:eRF1 methyltransferase complex"/>
    <property type="evidence" value="ECO:0007669"/>
    <property type="project" value="TreeGrafter"/>
</dbReference>
<reference evidence="6 7" key="1">
    <citation type="submission" date="2018-06" db="EMBL/GenBank/DDBJ databases">
        <title>Extensive metabolic versatility and redundancy in microbially diverse, dynamic hydrothermal sediments.</title>
        <authorList>
            <person name="Dombrowski N."/>
            <person name="Teske A."/>
            <person name="Baker B.J."/>
        </authorList>
    </citation>
    <scope>NUCLEOTIDE SEQUENCE [LARGE SCALE GENOMIC DNA]</scope>
    <source>
        <strain evidence="6">B29_G17</strain>
    </source>
</reference>
<feature type="domain" description="Methyltransferase small" evidence="5">
    <location>
        <begin position="40"/>
        <end position="170"/>
    </location>
</feature>
<gene>
    <name evidence="6" type="ORF">DRJ20_00835</name>
</gene>
<dbReference type="InterPro" id="IPR052190">
    <property type="entry name" value="Euk-Arch_PrmC-MTase"/>
</dbReference>
<evidence type="ECO:0000313" key="6">
    <source>
        <dbReference type="EMBL" id="RLE52090.1"/>
    </source>
</evidence>
<dbReference type="EMBL" id="QMQZ01000014">
    <property type="protein sequence ID" value="RLE52090.1"/>
    <property type="molecule type" value="Genomic_DNA"/>
</dbReference>
<dbReference type="PANTHER" id="PTHR45875">
    <property type="entry name" value="METHYLTRANSFERASE N6AMT1"/>
    <property type="match status" value="1"/>
</dbReference>
<keyword evidence="4" id="KW-0949">S-adenosyl-L-methionine</keyword>
<dbReference type="InterPro" id="IPR004557">
    <property type="entry name" value="PrmC-related"/>
</dbReference>
<accession>A0A497EZE1</accession>